<dbReference type="OrthoDB" id="9775035at2"/>
<keyword evidence="2" id="KW-1003">Cell membrane</keyword>
<dbReference type="GO" id="GO:0016763">
    <property type="term" value="F:pentosyltransferase activity"/>
    <property type="evidence" value="ECO:0007669"/>
    <property type="project" value="TreeGrafter"/>
</dbReference>
<evidence type="ECO:0000256" key="8">
    <source>
        <dbReference type="SAM" id="Phobius"/>
    </source>
</evidence>
<dbReference type="Pfam" id="PF13231">
    <property type="entry name" value="PMT_2"/>
    <property type="match status" value="1"/>
</dbReference>
<feature type="transmembrane region" description="Helical" evidence="8">
    <location>
        <begin position="393"/>
        <end position="414"/>
    </location>
</feature>
<dbReference type="PANTHER" id="PTHR33908:SF3">
    <property type="entry name" value="UNDECAPRENYL PHOSPHATE-ALPHA-4-AMINO-4-DEOXY-L-ARABINOSE ARABINOSYL TRANSFERASE"/>
    <property type="match status" value="1"/>
</dbReference>
<feature type="transmembrane region" description="Helical" evidence="8">
    <location>
        <begin position="307"/>
        <end position="326"/>
    </location>
</feature>
<dbReference type="EMBL" id="CP033970">
    <property type="protein sequence ID" value="AZG15450.1"/>
    <property type="molecule type" value="Genomic_DNA"/>
</dbReference>
<evidence type="ECO:0000256" key="1">
    <source>
        <dbReference type="ARBA" id="ARBA00004651"/>
    </source>
</evidence>
<gene>
    <name evidence="11" type="ORF">EHF44_18380</name>
</gene>
<feature type="transmembrane region" description="Helical" evidence="8">
    <location>
        <begin position="423"/>
        <end position="443"/>
    </location>
</feature>
<evidence type="ECO:0000256" key="2">
    <source>
        <dbReference type="ARBA" id="ARBA00022475"/>
    </source>
</evidence>
<evidence type="ECO:0000259" key="9">
    <source>
        <dbReference type="Pfam" id="PF13231"/>
    </source>
</evidence>
<keyword evidence="3" id="KW-0328">Glycosyltransferase</keyword>
<feature type="transmembrane region" description="Helical" evidence="8">
    <location>
        <begin position="120"/>
        <end position="137"/>
    </location>
</feature>
<evidence type="ECO:0000313" key="12">
    <source>
        <dbReference type="Proteomes" id="UP000270411"/>
    </source>
</evidence>
<dbReference type="InterPro" id="IPR050297">
    <property type="entry name" value="LipidA_mod_glycosyltrf_83"/>
</dbReference>
<feature type="transmembrane region" description="Helical" evidence="8">
    <location>
        <begin position="12"/>
        <end position="31"/>
    </location>
</feature>
<feature type="domain" description="Aminoarabinose transferase C-terminal" evidence="10">
    <location>
        <begin position="458"/>
        <end position="558"/>
    </location>
</feature>
<dbReference type="KEGG" id="cpau:EHF44_18380"/>
<feature type="transmembrane region" description="Helical" evidence="8">
    <location>
        <begin position="332"/>
        <end position="351"/>
    </location>
</feature>
<dbReference type="Proteomes" id="UP000270411">
    <property type="component" value="Chromosome 2"/>
</dbReference>
<feature type="domain" description="Glycosyltransferase RgtA/B/C/D-like" evidence="9">
    <location>
        <begin position="71"/>
        <end position="234"/>
    </location>
</feature>
<sequence length="571" mass="62742">MRSSSPTRQAGLPVGMVALVVIGVLLVWFGTLDARHLLRPDEGRYAEISREMFATGDWVTIRYNALKYFEKPPFHLWVTTLAYELFGVGDWQARLCVALSGIAGLGVTMLATARWFGCRAGLLAGLALLAMPMWSVTGHFNSLDMTLSGALACVLASMLLAQHPEATPRARLGWMLACWVAMGVAILTKGLVGIALPGLVLVVYTLLTRDYGLWRRLHLVPGIVVLLAVTVPWFWLVSSRNPEFPHFFFIHEHWDRYTSTVHARKGSIWFFVPLLVAGMLPWLGLVPRMWDVVRDRAGAARGVGGKPFQPALLSLVWFGAIFVFFSLSGSKLPGYIVPVFPALAILAAVALDQINERSWKRQINALLVLAVVGLIAAPIVATLDRPSNPNVVFRAFAVYVGVAFAVLLAGMLLARRLLETRGLFPSITAFALSMFLTCTIGLMGHEVMGRRASGVDMLPAIKAVLKDDMPIYGVRMLDHTLPFYLGRTLTMVEAADELSFGTEQEPDKWVPTLDAFIAKWQDGQPALAIMSPDMYDSLAARQVPLYVVARDLRRVVASNFPPPAPAPRNTP</sequence>
<evidence type="ECO:0000313" key="11">
    <source>
        <dbReference type="EMBL" id="AZG15450.1"/>
    </source>
</evidence>
<keyword evidence="7 8" id="KW-0472">Membrane</keyword>
<evidence type="ECO:0000256" key="4">
    <source>
        <dbReference type="ARBA" id="ARBA00022679"/>
    </source>
</evidence>
<keyword evidence="6 8" id="KW-1133">Transmembrane helix</keyword>
<feature type="transmembrane region" description="Helical" evidence="8">
    <location>
        <begin position="268"/>
        <end position="286"/>
    </location>
</feature>
<evidence type="ECO:0000256" key="3">
    <source>
        <dbReference type="ARBA" id="ARBA00022676"/>
    </source>
</evidence>
<dbReference type="AlphaFoldDB" id="A0A3G8H5T7"/>
<name>A0A3G8H5T7_9BURK</name>
<proteinExistence type="predicted"/>
<accession>A0A3G8H5T7</accession>
<dbReference type="GO" id="GO:0010041">
    <property type="term" value="P:response to iron(III) ion"/>
    <property type="evidence" value="ECO:0007669"/>
    <property type="project" value="TreeGrafter"/>
</dbReference>
<evidence type="ECO:0000259" key="10">
    <source>
        <dbReference type="Pfam" id="PF18583"/>
    </source>
</evidence>
<dbReference type="RefSeq" id="WP_124685184.1">
    <property type="nucleotide sequence ID" value="NZ_CP033970.1"/>
</dbReference>
<comment type="subcellular location">
    <subcellularLocation>
        <location evidence="1">Cell membrane</location>
        <topology evidence="1">Multi-pass membrane protein</topology>
    </subcellularLocation>
</comment>
<keyword evidence="4 11" id="KW-0808">Transferase</keyword>
<reference evidence="12" key="1">
    <citation type="submission" date="2018-11" db="EMBL/GenBank/DDBJ databases">
        <title>FDA dAtabase for Regulatory Grade micrObial Sequences (FDA-ARGOS): Supporting development and validation of Infectious Disease Dx tests.</title>
        <authorList>
            <person name="Goldberg B."/>
            <person name="Campos J."/>
            <person name="Tallon L."/>
            <person name="Sadzewicz L."/>
            <person name="Zhao X."/>
            <person name="Vavikolanu K."/>
            <person name="Mehta A."/>
            <person name="Aluvathingal J."/>
            <person name="Nadendla S."/>
            <person name="Geyer C."/>
            <person name="Nandy P."/>
            <person name="Yan Y."/>
            <person name="Sichtig H."/>
        </authorList>
    </citation>
    <scope>NUCLEOTIDE SEQUENCE [LARGE SCALE GENOMIC DNA]</scope>
    <source>
        <strain evidence="12">FDAARGOS_614</strain>
    </source>
</reference>
<evidence type="ECO:0000256" key="7">
    <source>
        <dbReference type="ARBA" id="ARBA00023136"/>
    </source>
</evidence>
<dbReference type="PANTHER" id="PTHR33908">
    <property type="entry name" value="MANNOSYLTRANSFERASE YKCB-RELATED"/>
    <property type="match status" value="1"/>
</dbReference>
<evidence type="ECO:0000256" key="6">
    <source>
        <dbReference type="ARBA" id="ARBA00022989"/>
    </source>
</evidence>
<protein>
    <submittedName>
        <fullName evidence="11">Glycosyltransferase family 39 protein</fullName>
    </submittedName>
</protein>
<feature type="transmembrane region" description="Helical" evidence="8">
    <location>
        <begin position="363"/>
        <end position="381"/>
    </location>
</feature>
<dbReference type="InterPro" id="IPR040845">
    <property type="entry name" value="Arnt_C"/>
</dbReference>
<feature type="transmembrane region" description="Helical" evidence="8">
    <location>
        <begin position="219"/>
        <end position="237"/>
    </location>
</feature>
<keyword evidence="5 8" id="KW-0812">Transmembrane</keyword>
<organism evidence="11 12">
    <name type="scientific">Cupriavidus pauculus</name>
    <dbReference type="NCBI Taxonomy" id="82633"/>
    <lineage>
        <taxon>Bacteria</taxon>
        <taxon>Pseudomonadati</taxon>
        <taxon>Pseudomonadota</taxon>
        <taxon>Betaproteobacteria</taxon>
        <taxon>Burkholderiales</taxon>
        <taxon>Burkholderiaceae</taxon>
        <taxon>Cupriavidus</taxon>
    </lineage>
</organism>
<dbReference type="Pfam" id="PF18583">
    <property type="entry name" value="Arnt_C"/>
    <property type="match status" value="1"/>
</dbReference>
<dbReference type="GO" id="GO:0009103">
    <property type="term" value="P:lipopolysaccharide biosynthetic process"/>
    <property type="evidence" value="ECO:0007669"/>
    <property type="project" value="UniProtKB-ARBA"/>
</dbReference>
<dbReference type="GO" id="GO:0005886">
    <property type="term" value="C:plasma membrane"/>
    <property type="evidence" value="ECO:0007669"/>
    <property type="project" value="UniProtKB-SubCell"/>
</dbReference>
<dbReference type="InterPro" id="IPR038731">
    <property type="entry name" value="RgtA/B/C-like"/>
</dbReference>
<evidence type="ECO:0000256" key="5">
    <source>
        <dbReference type="ARBA" id="ARBA00022692"/>
    </source>
</evidence>